<evidence type="ECO:0000313" key="8">
    <source>
        <dbReference type="EMBL" id="UWZ85357.1"/>
    </source>
</evidence>
<protein>
    <submittedName>
        <fullName evidence="8">Chromate efflux transporter</fullName>
    </submittedName>
</protein>
<evidence type="ECO:0000256" key="5">
    <source>
        <dbReference type="ARBA" id="ARBA00022989"/>
    </source>
</evidence>
<dbReference type="PANTHER" id="PTHR33567">
    <property type="entry name" value="CHROMATE ION TRANSPORTER (EUROFUNG)"/>
    <property type="match status" value="1"/>
</dbReference>
<feature type="transmembrane region" description="Helical" evidence="7">
    <location>
        <begin position="279"/>
        <end position="301"/>
    </location>
</feature>
<organism evidence="8 9">
    <name type="scientific">Occallatibacter riparius</name>
    <dbReference type="NCBI Taxonomy" id="1002689"/>
    <lineage>
        <taxon>Bacteria</taxon>
        <taxon>Pseudomonadati</taxon>
        <taxon>Acidobacteriota</taxon>
        <taxon>Terriglobia</taxon>
        <taxon>Terriglobales</taxon>
        <taxon>Acidobacteriaceae</taxon>
        <taxon>Occallatibacter</taxon>
    </lineage>
</organism>
<dbReference type="InterPro" id="IPR014047">
    <property type="entry name" value="Chr_Tranpt_l_chain"/>
</dbReference>
<dbReference type="Pfam" id="PF02417">
    <property type="entry name" value="Chromate_transp"/>
    <property type="match status" value="2"/>
</dbReference>
<feature type="transmembrane region" description="Helical" evidence="7">
    <location>
        <begin position="313"/>
        <end position="336"/>
    </location>
</feature>
<dbReference type="GO" id="GO:0005886">
    <property type="term" value="C:plasma membrane"/>
    <property type="evidence" value="ECO:0007669"/>
    <property type="project" value="UniProtKB-SubCell"/>
</dbReference>
<keyword evidence="3" id="KW-1003">Cell membrane</keyword>
<evidence type="ECO:0000313" key="9">
    <source>
        <dbReference type="Proteomes" id="UP001059380"/>
    </source>
</evidence>
<evidence type="ECO:0000256" key="6">
    <source>
        <dbReference type="ARBA" id="ARBA00023136"/>
    </source>
</evidence>
<dbReference type="Proteomes" id="UP001059380">
    <property type="component" value="Chromosome"/>
</dbReference>
<feature type="transmembrane region" description="Helical" evidence="7">
    <location>
        <begin position="356"/>
        <end position="377"/>
    </location>
</feature>
<dbReference type="InterPro" id="IPR003370">
    <property type="entry name" value="Chromate_transpt"/>
</dbReference>
<dbReference type="NCBIfam" id="TIGR00937">
    <property type="entry name" value="2A51"/>
    <property type="match status" value="1"/>
</dbReference>
<dbReference type="PANTHER" id="PTHR33567:SF3">
    <property type="entry name" value="CHROMATE ION TRANSPORTER (EUROFUNG)"/>
    <property type="match status" value="1"/>
</dbReference>
<dbReference type="AlphaFoldDB" id="A0A9J7BWG8"/>
<keyword evidence="6 7" id="KW-0472">Membrane</keyword>
<reference evidence="8" key="1">
    <citation type="submission" date="2021-04" db="EMBL/GenBank/DDBJ databases">
        <title>Phylogenetic analysis of Acidobacteriaceae.</title>
        <authorList>
            <person name="Qiu L."/>
            <person name="Zhang Q."/>
        </authorList>
    </citation>
    <scope>NUCLEOTIDE SEQUENCE</scope>
    <source>
        <strain evidence="8">DSM 25168</strain>
    </source>
</reference>
<feature type="transmembrane region" description="Helical" evidence="7">
    <location>
        <begin position="145"/>
        <end position="178"/>
    </location>
</feature>
<gene>
    <name evidence="8" type="primary">chrA</name>
    <name evidence="8" type="ORF">MOP44_05310</name>
</gene>
<name>A0A9J7BWG8_9BACT</name>
<evidence type="ECO:0000256" key="2">
    <source>
        <dbReference type="ARBA" id="ARBA00005262"/>
    </source>
</evidence>
<proteinExistence type="inferred from homology"/>
<feature type="transmembrane region" description="Helical" evidence="7">
    <location>
        <begin position="15"/>
        <end position="33"/>
    </location>
</feature>
<dbReference type="PIRSF" id="PIRSF004810">
    <property type="entry name" value="ChrA"/>
    <property type="match status" value="1"/>
</dbReference>
<comment type="subcellular location">
    <subcellularLocation>
        <location evidence="1">Cell membrane</location>
        <topology evidence="1">Multi-pass membrane protein</topology>
    </subcellularLocation>
</comment>
<dbReference type="RefSeq" id="WP_260794874.1">
    <property type="nucleotide sequence ID" value="NZ_CP093313.1"/>
</dbReference>
<feature type="transmembrane region" description="Helical" evidence="7">
    <location>
        <begin position="206"/>
        <end position="232"/>
    </location>
</feature>
<dbReference type="EMBL" id="CP093313">
    <property type="protein sequence ID" value="UWZ85357.1"/>
    <property type="molecule type" value="Genomic_DNA"/>
</dbReference>
<sequence length="378" mass="39402">MTEIAPSRLPELSRFFLRLGLTGFGGPAAHIALMETEAVERRGWITRERFLDLLGACNLLPGPSSTQVAMALGYTRAGWAGLAIAGACFITPAATFTLALAWAYVRYGHLAQVQGLLYGAKPVMVAIVLQAIWRLARMALRTRALLLTGVLCLAANLGGVTPIAVLLAAGAVFAAWAARGRVKVTRGGVFAFAPVAGVAAGPGSPAVLSIVLVFLKLGVVVFGSGYVLLAFLQADLVDRLHWVTKTQLLDAITAGQVTPGPLFATATFLGYLLHGYTGAVAATLAIFLPSFFMAGLVGAMAGRLRKSPALAGFLDGVNAAAVALMAVVTLALGRAALVDVWTWGIGLVSAALLLRFRLNATWLILSGAVLGIVLQVMR</sequence>
<feature type="transmembrane region" description="Helical" evidence="7">
    <location>
        <begin position="79"/>
        <end position="104"/>
    </location>
</feature>
<evidence type="ECO:0000256" key="3">
    <source>
        <dbReference type="ARBA" id="ARBA00022475"/>
    </source>
</evidence>
<keyword evidence="4 7" id="KW-0812">Transmembrane</keyword>
<feature type="transmembrane region" description="Helical" evidence="7">
    <location>
        <begin position="116"/>
        <end position="133"/>
    </location>
</feature>
<dbReference type="GO" id="GO:0015109">
    <property type="term" value="F:chromate transmembrane transporter activity"/>
    <property type="evidence" value="ECO:0007669"/>
    <property type="project" value="InterPro"/>
</dbReference>
<dbReference type="KEGG" id="orp:MOP44_05310"/>
<keyword evidence="5 7" id="KW-1133">Transmembrane helix</keyword>
<evidence type="ECO:0000256" key="7">
    <source>
        <dbReference type="SAM" id="Phobius"/>
    </source>
</evidence>
<accession>A0A9J7BWG8</accession>
<feature type="transmembrane region" description="Helical" evidence="7">
    <location>
        <begin position="252"/>
        <end position="273"/>
    </location>
</feature>
<comment type="similarity">
    <text evidence="2">Belongs to the chromate ion transporter (CHR) (TC 2.A.51) family.</text>
</comment>
<keyword evidence="9" id="KW-1185">Reference proteome</keyword>
<evidence type="ECO:0000256" key="1">
    <source>
        <dbReference type="ARBA" id="ARBA00004651"/>
    </source>
</evidence>
<evidence type="ECO:0000256" key="4">
    <source>
        <dbReference type="ARBA" id="ARBA00022692"/>
    </source>
</evidence>